<dbReference type="InterPro" id="IPR029151">
    <property type="entry name" value="Sensor-like_sf"/>
</dbReference>
<gene>
    <name evidence="8" type="ORF">SAMN06275492_14812</name>
</gene>
<dbReference type="InterPro" id="IPR033479">
    <property type="entry name" value="dCache_1"/>
</dbReference>
<evidence type="ECO:0000313" key="9">
    <source>
        <dbReference type="Proteomes" id="UP000193355"/>
    </source>
</evidence>
<dbReference type="OrthoDB" id="243053at2"/>
<evidence type="ECO:0000256" key="4">
    <source>
        <dbReference type="ARBA" id="ARBA00022989"/>
    </source>
</evidence>
<organism evidence="8 9">
    <name type="scientific">Dethiosulfovibrio salsuginis</name>
    <dbReference type="NCBI Taxonomy" id="561720"/>
    <lineage>
        <taxon>Bacteria</taxon>
        <taxon>Thermotogati</taxon>
        <taxon>Synergistota</taxon>
        <taxon>Synergistia</taxon>
        <taxon>Synergistales</taxon>
        <taxon>Dethiosulfovibrionaceae</taxon>
        <taxon>Dethiosulfovibrio</taxon>
    </lineage>
</organism>
<evidence type="ECO:0000259" key="7">
    <source>
        <dbReference type="Pfam" id="PF02743"/>
    </source>
</evidence>
<dbReference type="GO" id="GO:0005886">
    <property type="term" value="C:plasma membrane"/>
    <property type="evidence" value="ECO:0007669"/>
    <property type="project" value="UniProtKB-SubCell"/>
</dbReference>
<keyword evidence="5 6" id="KW-0472">Membrane</keyword>
<keyword evidence="4 6" id="KW-1133">Transmembrane helix</keyword>
<dbReference type="EMBL" id="FXBB01000048">
    <property type="protein sequence ID" value="SMG49106.1"/>
    <property type="molecule type" value="Genomic_DNA"/>
</dbReference>
<dbReference type="AlphaFoldDB" id="A0A1X7L5G0"/>
<evidence type="ECO:0000256" key="2">
    <source>
        <dbReference type="ARBA" id="ARBA00022475"/>
    </source>
</evidence>
<dbReference type="CDD" id="cd12913">
    <property type="entry name" value="PDC1_MCP_like"/>
    <property type="match status" value="1"/>
</dbReference>
<dbReference type="Pfam" id="PF02743">
    <property type="entry name" value="dCache_1"/>
    <property type="match status" value="1"/>
</dbReference>
<keyword evidence="9" id="KW-1185">Reference proteome</keyword>
<dbReference type="SUPFAM" id="SSF103190">
    <property type="entry name" value="Sensory domain-like"/>
    <property type="match status" value="1"/>
</dbReference>
<dbReference type="STRING" id="561720.SAMN06275492_14812"/>
<keyword evidence="3 6" id="KW-0812">Transmembrane</keyword>
<proteinExistence type="predicted"/>
<evidence type="ECO:0000256" key="5">
    <source>
        <dbReference type="ARBA" id="ARBA00023136"/>
    </source>
</evidence>
<dbReference type="RefSeq" id="WP_085545615.1">
    <property type="nucleotide sequence ID" value="NZ_FXBB01000048.1"/>
</dbReference>
<comment type="subcellular location">
    <subcellularLocation>
        <location evidence="1">Cell membrane</location>
        <topology evidence="1">Multi-pass membrane protein</topology>
    </subcellularLocation>
</comment>
<evidence type="ECO:0000256" key="6">
    <source>
        <dbReference type="SAM" id="Phobius"/>
    </source>
</evidence>
<dbReference type="Gene3D" id="3.30.450.20">
    <property type="entry name" value="PAS domain"/>
    <property type="match status" value="1"/>
</dbReference>
<sequence>MSIKSKFLSMFLFVTVVVAVMTGITYRRSSVILTDQVMAVGVETVSTSSRALEEYMAKIMAMVDNSALTIGSLWYDPVNRGQIPMEDLMVEITELNKKRGILSVYFGAEGDGAFSEGLRVRLGSDYDPRKRSWYTDAAANPGKVVVTEPYLSADSGKPLFSVAKAVFDQGKLVGVFGADVAMGVITDFAGGLRVLGEGYALLLTCQAEFPIF</sequence>
<reference evidence="9" key="1">
    <citation type="submission" date="2017-04" db="EMBL/GenBank/DDBJ databases">
        <authorList>
            <person name="Varghese N."/>
            <person name="Submissions S."/>
        </authorList>
    </citation>
    <scope>NUCLEOTIDE SEQUENCE [LARGE SCALE GENOMIC DNA]</scope>
    <source>
        <strain evidence="9">USBA 82</strain>
    </source>
</reference>
<evidence type="ECO:0000313" key="8">
    <source>
        <dbReference type="EMBL" id="SMG49106.1"/>
    </source>
</evidence>
<feature type="domain" description="Cache" evidence="7">
    <location>
        <begin position="80"/>
        <end position="203"/>
    </location>
</feature>
<name>A0A1X7L5G0_9BACT</name>
<keyword evidence="2" id="KW-1003">Cell membrane</keyword>
<dbReference type="Proteomes" id="UP000193355">
    <property type="component" value="Unassembled WGS sequence"/>
</dbReference>
<accession>A0A1X7L5G0</accession>
<evidence type="ECO:0000256" key="1">
    <source>
        <dbReference type="ARBA" id="ARBA00004651"/>
    </source>
</evidence>
<feature type="transmembrane region" description="Helical" evidence="6">
    <location>
        <begin position="7"/>
        <end position="26"/>
    </location>
</feature>
<evidence type="ECO:0000256" key="3">
    <source>
        <dbReference type="ARBA" id="ARBA00022692"/>
    </source>
</evidence>
<protein>
    <submittedName>
        <fullName evidence="8">Cache domain-containing protein</fullName>
    </submittedName>
</protein>